<organism evidence="2 3">
    <name type="scientific">Nephila pilipes</name>
    <name type="common">Giant wood spider</name>
    <name type="synonym">Nephila maculata</name>
    <dbReference type="NCBI Taxonomy" id="299642"/>
    <lineage>
        <taxon>Eukaryota</taxon>
        <taxon>Metazoa</taxon>
        <taxon>Ecdysozoa</taxon>
        <taxon>Arthropoda</taxon>
        <taxon>Chelicerata</taxon>
        <taxon>Arachnida</taxon>
        <taxon>Araneae</taxon>
        <taxon>Araneomorphae</taxon>
        <taxon>Entelegynae</taxon>
        <taxon>Araneoidea</taxon>
        <taxon>Nephilidae</taxon>
        <taxon>Nephila</taxon>
    </lineage>
</organism>
<proteinExistence type="predicted"/>
<keyword evidence="2" id="KW-0251">Elongation factor</keyword>
<dbReference type="OrthoDB" id="1728974at2759"/>
<accession>A0A8X6IHN3</accession>
<feature type="region of interest" description="Disordered" evidence="1">
    <location>
        <begin position="27"/>
        <end position="88"/>
    </location>
</feature>
<reference evidence="2" key="1">
    <citation type="submission" date="2020-08" db="EMBL/GenBank/DDBJ databases">
        <title>Multicomponent nature underlies the extraordinary mechanical properties of spider dragline silk.</title>
        <authorList>
            <person name="Kono N."/>
            <person name="Nakamura H."/>
            <person name="Mori M."/>
            <person name="Yoshida Y."/>
            <person name="Ohtoshi R."/>
            <person name="Malay A.D."/>
            <person name="Moran D.A.P."/>
            <person name="Tomita M."/>
            <person name="Numata K."/>
            <person name="Arakawa K."/>
        </authorList>
    </citation>
    <scope>NUCLEOTIDE SEQUENCE</scope>
</reference>
<evidence type="ECO:0000256" key="1">
    <source>
        <dbReference type="SAM" id="MobiDB-lite"/>
    </source>
</evidence>
<dbReference type="Proteomes" id="UP000887013">
    <property type="component" value="Unassembled WGS sequence"/>
</dbReference>
<sequence length="159" mass="18469">MPRLRGRARNIGRRTQHAQLVHDRRLNRTAEEHSTDNVNLRDQVANTRANANSEQRDQRLRVNTLRQRDARQRATNAHRERNQQRMQNHRALTRASFNRLAFEYDPEIDYSSHALIIIGNMDKECQHCHAFKYKGESAGLCCASEKVSLPPLNPPPEPL</sequence>
<evidence type="ECO:0000313" key="2">
    <source>
        <dbReference type="EMBL" id="GFS46538.1"/>
    </source>
</evidence>
<name>A0A8X6IHN3_NEPPI</name>
<protein>
    <submittedName>
        <fullName evidence="2">Transcription elongation factor 1 homolog</fullName>
    </submittedName>
</protein>
<feature type="compositionally biased region" description="Polar residues" evidence="1">
    <location>
        <begin position="36"/>
        <end position="53"/>
    </location>
</feature>
<dbReference type="GO" id="GO:0003746">
    <property type="term" value="F:translation elongation factor activity"/>
    <property type="evidence" value="ECO:0007669"/>
    <property type="project" value="UniProtKB-KW"/>
</dbReference>
<evidence type="ECO:0000313" key="3">
    <source>
        <dbReference type="Proteomes" id="UP000887013"/>
    </source>
</evidence>
<gene>
    <name evidence="2" type="primary">CG40228</name>
    <name evidence="2" type="ORF">NPIL_585531</name>
</gene>
<comment type="caution">
    <text evidence="2">The sequence shown here is derived from an EMBL/GenBank/DDBJ whole genome shotgun (WGS) entry which is preliminary data.</text>
</comment>
<dbReference type="EMBL" id="BMAW01044825">
    <property type="protein sequence ID" value="GFS46538.1"/>
    <property type="molecule type" value="Genomic_DNA"/>
</dbReference>
<keyword evidence="2" id="KW-0648">Protein biosynthesis</keyword>
<feature type="compositionally biased region" description="Basic and acidic residues" evidence="1">
    <location>
        <begin position="54"/>
        <end position="83"/>
    </location>
</feature>
<keyword evidence="3" id="KW-1185">Reference proteome</keyword>
<dbReference type="AlphaFoldDB" id="A0A8X6IHN3"/>